<dbReference type="EMBL" id="JASCZI010061429">
    <property type="protein sequence ID" value="MED6138685.1"/>
    <property type="molecule type" value="Genomic_DNA"/>
</dbReference>
<evidence type="ECO:0000313" key="1">
    <source>
        <dbReference type="EMBL" id="MED6138685.1"/>
    </source>
</evidence>
<reference evidence="1 2" key="1">
    <citation type="journal article" date="2023" name="Plants (Basel)">
        <title>Bridging the Gap: Combining Genomics and Transcriptomics Approaches to Understand Stylosanthes scabra, an Orphan Legume from the Brazilian Caatinga.</title>
        <authorList>
            <person name="Ferreira-Neto J.R.C."/>
            <person name="da Silva M.D."/>
            <person name="Binneck E."/>
            <person name="de Melo N.F."/>
            <person name="da Silva R.H."/>
            <person name="de Melo A.L.T.M."/>
            <person name="Pandolfi V."/>
            <person name="Bustamante F.O."/>
            <person name="Brasileiro-Vidal A.C."/>
            <person name="Benko-Iseppon A.M."/>
        </authorList>
    </citation>
    <scope>NUCLEOTIDE SEQUENCE [LARGE SCALE GENOMIC DNA]</scope>
    <source>
        <tissue evidence="1">Leaves</tissue>
    </source>
</reference>
<proteinExistence type="predicted"/>
<evidence type="ECO:0000313" key="2">
    <source>
        <dbReference type="Proteomes" id="UP001341840"/>
    </source>
</evidence>
<protein>
    <submittedName>
        <fullName evidence="1">Uncharacterized protein</fullName>
    </submittedName>
</protein>
<sequence>MAIEFVKDPKLHACRKCGRPRNQDGQKMKTNPLRCSPKGVAGIWLAIANQENGAKVREVERMRFGNVKQIPN</sequence>
<dbReference type="Proteomes" id="UP001341840">
    <property type="component" value="Unassembled WGS sequence"/>
</dbReference>
<comment type="caution">
    <text evidence="1">The sequence shown here is derived from an EMBL/GenBank/DDBJ whole genome shotgun (WGS) entry which is preliminary data.</text>
</comment>
<keyword evidence="2" id="KW-1185">Reference proteome</keyword>
<name>A0ABU6SR05_9FABA</name>
<accession>A0ABU6SR05</accession>
<organism evidence="1 2">
    <name type="scientific">Stylosanthes scabra</name>
    <dbReference type="NCBI Taxonomy" id="79078"/>
    <lineage>
        <taxon>Eukaryota</taxon>
        <taxon>Viridiplantae</taxon>
        <taxon>Streptophyta</taxon>
        <taxon>Embryophyta</taxon>
        <taxon>Tracheophyta</taxon>
        <taxon>Spermatophyta</taxon>
        <taxon>Magnoliopsida</taxon>
        <taxon>eudicotyledons</taxon>
        <taxon>Gunneridae</taxon>
        <taxon>Pentapetalae</taxon>
        <taxon>rosids</taxon>
        <taxon>fabids</taxon>
        <taxon>Fabales</taxon>
        <taxon>Fabaceae</taxon>
        <taxon>Papilionoideae</taxon>
        <taxon>50 kb inversion clade</taxon>
        <taxon>dalbergioids sensu lato</taxon>
        <taxon>Dalbergieae</taxon>
        <taxon>Pterocarpus clade</taxon>
        <taxon>Stylosanthes</taxon>
    </lineage>
</organism>
<gene>
    <name evidence="1" type="ORF">PIB30_076771</name>
</gene>